<dbReference type="GO" id="GO:0006631">
    <property type="term" value="P:fatty acid metabolic process"/>
    <property type="evidence" value="ECO:0007669"/>
    <property type="project" value="TreeGrafter"/>
</dbReference>
<evidence type="ECO:0000256" key="2">
    <source>
        <dbReference type="ARBA" id="ARBA00023121"/>
    </source>
</evidence>
<protein>
    <recommendedName>
        <fullName evidence="3">ACB domain-containing protein</fullName>
    </recommendedName>
</protein>
<dbReference type="AlphaFoldDB" id="A0AAV4XUJ1"/>
<evidence type="ECO:0000259" key="3">
    <source>
        <dbReference type="PROSITE" id="PS51228"/>
    </source>
</evidence>
<dbReference type="InterPro" id="IPR014352">
    <property type="entry name" value="FERM/acyl-CoA-bd_prot_sf"/>
</dbReference>
<dbReference type="PANTHER" id="PTHR23310:SF62">
    <property type="entry name" value="ACYL-COA BINDING PROTEIN 1, ISOFORM A"/>
    <property type="match status" value="1"/>
</dbReference>
<gene>
    <name evidence="4" type="ORF">CEXT_437391</name>
</gene>
<dbReference type="InterPro" id="IPR000582">
    <property type="entry name" value="Acyl-CoA-binding_protein"/>
</dbReference>
<comment type="caution">
    <text evidence="4">The sequence shown here is derived from an EMBL/GenBank/DDBJ whole genome shotgun (WGS) entry which is preliminary data.</text>
</comment>
<dbReference type="PRINTS" id="PR00689">
    <property type="entry name" value="ACOABINDINGP"/>
</dbReference>
<evidence type="ECO:0000313" key="5">
    <source>
        <dbReference type="Proteomes" id="UP001054945"/>
    </source>
</evidence>
<evidence type="ECO:0000256" key="1">
    <source>
        <dbReference type="ARBA" id="ARBA00005567"/>
    </source>
</evidence>
<name>A0AAV4XUJ1_CAEEX</name>
<keyword evidence="2" id="KW-0446">Lipid-binding</keyword>
<keyword evidence="5" id="KW-1185">Reference proteome</keyword>
<dbReference type="GO" id="GO:0000062">
    <property type="term" value="F:fatty-acyl-CoA binding"/>
    <property type="evidence" value="ECO:0007669"/>
    <property type="project" value="InterPro"/>
</dbReference>
<dbReference type="Proteomes" id="UP001054945">
    <property type="component" value="Unassembled WGS sequence"/>
</dbReference>
<feature type="domain" description="ACB" evidence="3">
    <location>
        <begin position="59"/>
        <end position="108"/>
    </location>
</feature>
<dbReference type="InterPro" id="IPR022408">
    <property type="entry name" value="Acyl-CoA-binding_prot_CS"/>
</dbReference>
<dbReference type="InterPro" id="IPR035984">
    <property type="entry name" value="Acyl-CoA-binding_sf"/>
</dbReference>
<organism evidence="4 5">
    <name type="scientific">Caerostris extrusa</name>
    <name type="common">Bark spider</name>
    <name type="synonym">Caerostris bankana</name>
    <dbReference type="NCBI Taxonomy" id="172846"/>
    <lineage>
        <taxon>Eukaryota</taxon>
        <taxon>Metazoa</taxon>
        <taxon>Ecdysozoa</taxon>
        <taxon>Arthropoda</taxon>
        <taxon>Chelicerata</taxon>
        <taxon>Arachnida</taxon>
        <taxon>Araneae</taxon>
        <taxon>Araneomorphae</taxon>
        <taxon>Entelegynae</taxon>
        <taxon>Araneoidea</taxon>
        <taxon>Araneidae</taxon>
        <taxon>Caerostris</taxon>
    </lineage>
</organism>
<accession>A0AAV4XUJ1</accession>
<dbReference type="Gene3D" id="1.20.80.10">
    <property type="match status" value="1"/>
</dbReference>
<dbReference type="EMBL" id="BPLR01000979">
    <property type="protein sequence ID" value="GIY98860.1"/>
    <property type="molecule type" value="Genomic_DNA"/>
</dbReference>
<dbReference type="PANTHER" id="PTHR23310">
    <property type="entry name" value="ACYL-COA-BINDING PROTEIN, ACBP"/>
    <property type="match status" value="1"/>
</dbReference>
<dbReference type="Pfam" id="PF00887">
    <property type="entry name" value="ACBP"/>
    <property type="match status" value="1"/>
</dbReference>
<comment type="similarity">
    <text evidence="1">Belongs to the ACBP family.</text>
</comment>
<dbReference type="PROSITE" id="PS00880">
    <property type="entry name" value="ACB_1"/>
    <property type="match status" value="1"/>
</dbReference>
<sequence>MRVIERSSLGVASLPFEVQKLIRAIVEPQFSITTRRKRFRIFFFALFGNEESYCLIMSLDEKFSAAAASVKDMKSRPSDAELLELYALYKQATSGDCSIGKNGNLQFL</sequence>
<evidence type="ECO:0000313" key="4">
    <source>
        <dbReference type="EMBL" id="GIY98860.1"/>
    </source>
</evidence>
<reference evidence="4 5" key="1">
    <citation type="submission" date="2021-06" db="EMBL/GenBank/DDBJ databases">
        <title>Caerostris extrusa draft genome.</title>
        <authorList>
            <person name="Kono N."/>
            <person name="Arakawa K."/>
        </authorList>
    </citation>
    <scope>NUCLEOTIDE SEQUENCE [LARGE SCALE GENOMIC DNA]</scope>
</reference>
<dbReference type="SUPFAM" id="SSF47027">
    <property type="entry name" value="Acyl-CoA binding protein"/>
    <property type="match status" value="1"/>
</dbReference>
<proteinExistence type="inferred from homology"/>
<dbReference type="PROSITE" id="PS51228">
    <property type="entry name" value="ACB_2"/>
    <property type="match status" value="1"/>
</dbReference>